<evidence type="ECO:0000256" key="1">
    <source>
        <dbReference type="SAM" id="SignalP"/>
    </source>
</evidence>
<dbReference type="Pfam" id="PF20209">
    <property type="entry name" value="DUF6570"/>
    <property type="match status" value="1"/>
</dbReference>
<feature type="domain" description="Peptidase C76" evidence="2">
    <location>
        <begin position="184"/>
        <end position="281"/>
    </location>
</feature>
<protein>
    <submittedName>
        <fullName evidence="4">Uncharacterized protein</fullName>
    </submittedName>
</protein>
<evidence type="ECO:0000313" key="4">
    <source>
        <dbReference type="EMBL" id="CAL8119471.1"/>
    </source>
</evidence>
<name>A0ABP1R4U8_9HEXA</name>
<keyword evidence="1" id="KW-0732">Signal</keyword>
<feature type="domain" description="DUF6570" evidence="3">
    <location>
        <begin position="63"/>
        <end position="172"/>
    </location>
</feature>
<gene>
    <name evidence="4" type="ORF">ODALV1_LOCUS18566</name>
</gene>
<proteinExistence type="predicted"/>
<comment type="caution">
    <text evidence="4">The sequence shown here is derived from an EMBL/GenBank/DDBJ whole genome shotgun (WGS) entry which is preliminary data.</text>
</comment>
<feature type="signal peptide" evidence="1">
    <location>
        <begin position="1"/>
        <end position="26"/>
    </location>
</feature>
<reference evidence="4 5" key="1">
    <citation type="submission" date="2024-08" db="EMBL/GenBank/DDBJ databases">
        <authorList>
            <person name="Cucini C."/>
            <person name="Frati F."/>
        </authorList>
    </citation>
    <scope>NUCLEOTIDE SEQUENCE [LARGE SCALE GENOMIC DNA]</scope>
</reference>
<sequence length="389" mass="44245">MTYPFRIVKFTITATLLNLFMLLSDESTFDDFSLYEVILVCKLCKEHLKKPQIQPQCYLIKMVAPATVPEILSLTDAKARMVSQVKPFMKIHSLTHKGQHAMKGTCIHFPQCVDEVAEIQPRKCKDADILIECKSGEDSIPEELVVNFKKLHVALHYLGINNPLYRKVRIDPIVDETDNFLRIIQAVPSNTIDEQALEQNKYFSLSSGFETLDLKRAATMYQYAGSRDKMKNSGHVYTRMKQSLEEFIESEYSSCILTVNHYSMAIIKEGMHVYLFDSHARGRKGIRTTGRKAKENGKAFVMKIATEAAPSAISYIIYWKCQASTYTSKNEGCFIYCLTVMSHQILFEDNDAISDMESEMRTDSSDSENQENENCSVSMMGSATRLLNS</sequence>
<dbReference type="InterPro" id="IPR046700">
    <property type="entry name" value="DUF6570"/>
</dbReference>
<organism evidence="4 5">
    <name type="scientific">Orchesella dallaii</name>
    <dbReference type="NCBI Taxonomy" id="48710"/>
    <lineage>
        <taxon>Eukaryota</taxon>
        <taxon>Metazoa</taxon>
        <taxon>Ecdysozoa</taxon>
        <taxon>Arthropoda</taxon>
        <taxon>Hexapoda</taxon>
        <taxon>Collembola</taxon>
        <taxon>Entomobryomorpha</taxon>
        <taxon>Entomobryoidea</taxon>
        <taxon>Orchesellidae</taxon>
        <taxon>Orchesellinae</taxon>
        <taxon>Orchesella</taxon>
    </lineage>
</organism>
<dbReference type="Proteomes" id="UP001642540">
    <property type="component" value="Unassembled WGS sequence"/>
</dbReference>
<dbReference type="Gene3D" id="3.90.70.120">
    <property type="match status" value="1"/>
</dbReference>
<evidence type="ECO:0000259" key="3">
    <source>
        <dbReference type="Pfam" id="PF20209"/>
    </source>
</evidence>
<accession>A0ABP1R4U8</accession>
<keyword evidence="5" id="KW-1185">Reference proteome</keyword>
<dbReference type="EMBL" id="CAXLJM020000060">
    <property type="protein sequence ID" value="CAL8119471.1"/>
    <property type="molecule type" value="Genomic_DNA"/>
</dbReference>
<evidence type="ECO:0000259" key="2">
    <source>
        <dbReference type="Pfam" id="PF04843"/>
    </source>
</evidence>
<dbReference type="InterPro" id="IPR006928">
    <property type="entry name" value="Herpes_teg_USP"/>
</dbReference>
<evidence type="ECO:0000313" key="5">
    <source>
        <dbReference type="Proteomes" id="UP001642540"/>
    </source>
</evidence>
<dbReference type="Pfam" id="PF04843">
    <property type="entry name" value="Herpes_teg_N"/>
    <property type="match status" value="1"/>
</dbReference>
<feature type="chain" id="PRO_5046060256" evidence="1">
    <location>
        <begin position="27"/>
        <end position="389"/>
    </location>
</feature>